<feature type="transmembrane region" description="Helical" evidence="7">
    <location>
        <begin position="255"/>
        <end position="278"/>
    </location>
</feature>
<reference evidence="8 9" key="1">
    <citation type="submission" date="2016-11" db="EMBL/GenBank/DDBJ databases">
        <authorList>
            <person name="Jaros S."/>
            <person name="Januszkiewicz K."/>
            <person name="Wedrychowicz H."/>
        </authorList>
    </citation>
    <scope>NUCLEOTIDE SEQUENCE [LARGE SCALE GENOMIC DNA]</scope>
    <source>
        <strain evidence="8 9">DSM 15970</strain>
    </source>
</reference>
<comment type="catalytic activity">
    <reaction evidence="7">
        <text>L-cysteinyl-[prolipoprotein] + a 1,2-diacyl-sn-glycero-3-phospho-(1'-sn-glycerol) = an S-1,2-diacyl-sn-glyceryl-L-cysteinyl-[prolipoprotein] + sn-glycerol 1-phosphate + H(+)</text>
        <dbReference type="Rhea" id="RHEA:56712"/>
        <dbReference type="Rhea" id="RHEA-COMP:14679"/>
        <dbReference type="Rhea" id="RHEA-COMP:14680"/>
        <dbReference type="ChEBI" id="CHEBI:15378"/>
        <dbReference type="ChEBI" id="CHEBI:29950"/>
        <dbReference type="ChEBI" id="CHEBI:57685"/>
        <dbReference type="ChEBI" id="CHEBI:64716"/>
        <dbReference type="ChEBI" id="CHEBI:140658"/>
        <dbReference type="EC" id="2.5.1.145"/>
    </reaction>
</comment>
<feature type="binding site" evidence="7">
    <location>
        <position position="147"/>
    </location>
    <ligand>
        <name>a 1,2-diacyl-sn-glycero-3-phospho-(1'-sn-glycerol)</name>
        <dbReference type="ChEBI" id="CHEBI:64716"/>
    </ligand>
</feature>
<feature type="transmembrane region" description="Helical" evidence="7">
    <location>
        <begin position="65"/>
        <end position="84"/>
    </location>
</feature>
<proteinExistence type="inferred from homology"/>
<keyword evidence="8" id="KW-0449">Lipoprotein</keyword>
<keyword evidence="9" id="KW-1185">Reference proteome</keyword>
<keyword evidence="5 7" id="KW-1133">Transmembrane helix</keyword>
<dbReference type="PANTHER" id="PTHR30589">
    <property type="entry name" value="PROLIPOPROTEIN DIACYLGLYCERYL TRANSFERASE"/>
    <property type="match status" value="1"/>
</dbReference>
<feature type="transmembrane region" description="Helical" evidence="7">
    <location>
        <begin position="226"/>
        <end position="243"/>
    </location>
</feature>
<sequence length="288" mass="32593">MTNDISINFINLGIVIRNLGKSLNLFGFEIAYYGMIIALAMIVGIGVAVIFARKTGQDPNLYLDFAIYMVIFSIIGARLYYVIFEWKYYAANPLEILNLRGGGLAIYGGIIAAVITCYVFARIKKASFWKMVDTACLGLVVGQSIGRWGNFFNREAYGGFTDNLFAMQIKLEEAGGVVTQELRDKIVINNGVEYIQVHPTFLYESLWNIGVFILILLFRRFQKYDGEIFTWYVFGYALGRFWIEGLRTDQLIAPVINLPVSQLLSALLAVAAAVFWIYKRNKLKKRTA</sequence>
<keyword evidence="4 7" id="KW-0812">Transmembrane</keyword>
<dbReference type="UniPathway" id="UPA00664"/>
<gene>
    <name evidence="7" type="primary">lgt</name>
    <name evidence="8" type="ORF">SAMN02745691_01241</name>
</gene>
<evidence type="ECO:0000256" key="7">
    <source>
        <dbReference type="HAMAP-Rule" id="MF_01147"/>
    </source>
</evidence>
<dbReference type="GO" id="GO:0008961">
    <property type="term" value="F:phosphatidylglycerol-prolipoprotein diacylglyceryl transferase activity"/>
    <property type="evidence" value="ECO:0007669"/>
    <property type="project" value="UniProtKB-UniRule"/>
</dbReference>
<keyword evidence="2 7" id="KW-1003">Cell membrane</keyword>
<evidence type="ECO:0000313" key="8">
    <source>
        <dbReference type="EMBL" id="SHJ04471.1"/>
    </source>
</evidence>
<evidence type="ECO:0000313" key="9">
    <source>
        <dbReference type="Proteomes" id="UP000184342"/>
    </source>
</evidence>
<dbReference type="STRING" id="1122934.SAMN02745691_01241"/>
<dbReference type="OrthoDB" id="871140at2"/>
<feature type="transmembrane region" description="Helical" evidence="7">
    <location>
        <begin position="104"/>
        <end position="121"/>
    </location>
</feature>
<evidence type="ECO:0000256" key="4">
    <source>
        <dbReference type="ARBA" id="ARBA00022692"/>
    </source>
</evidence>
<dbReference type="Pfam" id="PF01790">
    <property type="entry name" value="LGT"/>
    <property type="match status" value="1"/>
</dbReference>
<dbReference type="GO" id="GO:0042158">
    <property type="term" value="P:lipoprotein biosynthetic process"/>
    <property type="evidence" value="ECO:0007669"/>
    <property type="project" value="UniProtKB-UniRule"/>
</dbReference>
<comment type="similarity">
    <text evidence="1 7">Belongs to the Lgt family.</text>
</comment>
<evidence type="ECO:0000256" key="5">
    <source>
        <dbReference type="ARBA" id="ARBA00022989"/>
    </source>
</evidence>
<dbReference type="PANTHER" id="PTHR30589:SF0">
    <property type="entry name" value="PHOSPHATIDYLGLYCEROL--PROLIPOPROTEIN DIACYLGLYCERYL TRANSFERASE"/>
    <property type="match status" value="1"/>
</dbReference>
<dbReference type="EC" id="2.5.1.145" evidence="7"/>
<comment type="subcellular location">
    <subcellularLocation>
        <location evidence="7">Cell membrane</location>
        <topology evidence="7">Multi-pass membrane protein</topology>
    </subcellularLocation>
</comment>
<dbReference type="EMBL" id="FQYT01000011">
    <property type="protein sequence ID" value="SHJ04471.1"/>
    <property type="molecule type" value="Genomic_DNA"/>
</dbReference>
<evidence type="ECO:0000256" key="2">
    <source>
        <dbReference type="ARBA" id="ARBA00022475"/>
    </source>
</evidence>
<dbReference type="Proteomes" id="UP000184342">
    <property type="component" value="Unassembled WGS sequence"/>
</dbReference>
<evidence type="ECO:0000256" key="6">
    <source>
        <dbReference type="ARBA" id="ARBA00023136"/>
    </source>
</evidence>
<feature type="transmembrane region" description="Helical" evidence="7">
    <location>
        <begin position="30"/>
        <end position="53"/>
    </location>
</feature>
<comment type="pathway">
    <text evidence="7">Protein modification; lipoprotein biosynthesis (diacylglyceryl transfer).</text>
</comment>
<keyword evidence="3 7" id="KW-0808">Transferase</keyword>
<dbReference type="AlphaFoldDB" id="A0A1M6G3D9"/>
<evidence type="ECO:0000256" key="3">
    <source>
        <dbReference type="ARBA" id="ARBA00022679"/>
    </source>
</evidence>
<dbReference type="HAMAP" id="MF_01147">
    <property type="entry name" value="Lgt"/>
    <property type="match status" value="1"/>
</dbReference>
<dbReference type="PROSITE" id="PS01311">
    <property type="entry name" value="LGT"/>
    <property type="match status" value="1"/>
</dbReference>
<name>A0A1M6G3D9_9FIRM</name>
<dbReference type="GO" id="GO:0005886">
    <property type="term" value="C:plasma membrane"/>
    <property type="evidence" value="ECO:0007669"/>
    <property type="project" value="UniProtKB-SubCell"/>
</dbReference>
<accession>A0A1M6G3D9</accession>
<protein>
    <recommendedName>
        <fullName evidence="7">Phosphatidylglycerol--prolipoprotein diacylglyceryl transferase</fullName>
        <ecNumber evidence="7">2.5.1.145</ecNumber>
    </recommendedName>
</protein>
<keyword evidence="6 7" id="KW-0472">Membrane</keyword>
<comment type="function">
    <text evidence="7">Catalyzes the transfer of the diacylglyceryl group from phosphatidylglycerol to the sulfhydryl group of the N-terminal cysteine of a prolipoprotein, the first step in the formation of mature lipoproteins.</text>
</comment>
<dbReference type="NCBIfam" id="TIGR00544">
    <property type="entry name" value="lgt"/>
    <property type="match status" value="1"/>
</dbReference>
<organism evidence="8 9">
    <name type="scientific">Parasporobacterium paucivorans DSM 15970</name>
    <dbReference type="NCBI Taxonomy" id="1122934"/>
    <lineage>
        <taxon>Bacteria</taxon>
        <taxon>Bacillati</taxon>
        <taxon>Bacillota</taxon>
        <taxon>Clostridia</taxon>
        <taxon>Lachnospirales</taxon>
        <taxon>Lachnospiraceae</taxon>
        <taxon>Parasporobacterium</taxon>
    </lineage>
</organism>
<dbReference type="InterPro" id="IPR001640">
    <property type="entry name" value="Lgt"/>
</dbReference>
<dbReference type="RefSeq" id="WP_073993491.1">
    <property type="nucleotide sequence ID" value="NZ_FQYT01000011.1"/>
</dbReference>
<evidence type="ECO:0000256" key="1">
    <source>
        <dbReference type="ARBA" id="ARBA00007150"/>
    </source>
</evidence>